<keyword evidence="15 17" id="KW-0472">Membrane</keyword>
<comment type="subcellular location">
    <subcellularLocation>
        <location evidence="2 17">Mitochondrion membrane</location>
        <topology evidence="2 17">Multi-pass membrane protein</topology>
    </subcellularLocation>
</comment>
<comment type="function">
    <text evidence="17">Core subunit of the mitochondrial membrane respiratory chain NADH dehydrogenase (Complex I) which catalyzes electron transfer from NADH through the respiratory chain, using ubiquinone as an electron acceptor. Essential for the catalytic activity and assembly of complex I.</text>
</comment>
<gene>
    <name evidence="20" type="primary">ND4</name>
</gene>
<dbReference type="InterPro" id="IPR000260">
    <property type="entry name" value="NADH4_N"/>
</dbReference>
<keyword evidence="12 17" id="KW-0520">NAD</keyword>
<evidence type="ECO:0000256" key="3">
    <source>
        <dbReference type="ARBA" id="ARBA00009025"/>
    </source>
</evidence>
<evidence type="ECO:0000256" key="11">
    <source>
        <dbReference type="ARBA" id="ARBA00022989"/>
    </source>
</evidence>
<evidence type="ECO:0000256" key="13">
    <source>
        <dbReference type="ARBA" id="ARBA00023075"/>
    </source>
</evidence>
<evidence type="ECO:0000256" key="14">
    <source>
        <dbReference type="ARBA" id="ARBA00023128"/>
    </source>
</evidence>
<dbReference type="EMBL" id="KR478692">
    <property type="protein sequence ID" value="ALP86170.1"/>
    <property type="molecule type" value="Genomic_DNA"/>
</dbReference>
<feature type="transmembrane region" description="Helical" evidence="17">
    <location>
        <begin position="84"/>
        <end position="106"/>
    </location>
</feature>
<evidence type="ECO:0000256" key="5">
    <source>
        <dbReference type="ARBA" id="ARBA00021006"/>
    </source>
</evidence>
<evidence type="ECO:0000256" key="7">
    <source>
        <dbReference type="ARBA" id="ARBA00022660"/>
    </source>
</evidence>
<keyword evidence="13 17" id="KW-0830">Ubiquinone</keyword>
<evidence type="ECO:0000256" key="8">
    <source>
        <dbReference type="ARBA" id="ARBA00022692"/>
    </source>
</evidence>
<dbReference type="PRINTS" id="PR01437">
    <property type="entry name" value="NUOXDRDTASE4"/>
</dbReference>
<comment type="catalytic activity">
    <reaction evidence="16 17">
        <text>a ubiquinone + NADH + 5 H(+)(in) = a ubiquinol + NAD(+) + 4 H(+)(out)</text>
        <dbReference type="Rhea" id="RHEA:29091"/>
        <dbReference type="Rhea" id="RHEA-COMP:9565"/>
        <dbReference type="Rhea" id="RHEA-COMP:9566"/>
        <dbReference type="ChEBI" id="CHEBI:15378"/>
        <dbReference type="ChEBI" id="CHEBI:16389"/>
        <dbReference type="ChEBI" id="CHEBI:17976"/>
        <dbReference type="ChEBI" id="CHEBI:57540"/>
        <dbReference type="ChEBI" id="CHEBI:57945"/>
        <dbReference type="EC" id="7.1.1.2"/>
    </reaction>
</comment>
<geneLocation type="mitochondrion" evidence="20"/>
<dbReference type="Pfam" id="PF00361">
    <property type="entry name" value="Proton_antipo_M"/>
    <property type="match status" value="1"/>
</dbReference>
<keyword evidence="8 17" id="KW-0812">Transmembrane</keyword>
<feature type="domain" description="NADH:quinone oxidoreductase/Mrp antiporter transmembrane" evidence="18">
    <location>
        <begin position="109"/>
        <end position="391"/>
    </location>
</feature>
<feature type="transmembrane region" description="Helical" evidence="17">
    <location>
        <begin position="275"/>
        <end position="297"/>
    </location>
</feature>
<evidence type="ECO:0000313" key="20">
    <source>
        <dbReference type="EMBL" id="ALP86170.1"/>
    </source>
</evidence>
<keyword evidence="14 17" id="KW-0496">Mitochondrion</keyword>
<feature type="transmembrane region" description="Helical" evidence="17">
    <location>
        <begin position="303"/>
        <end position="322"/>
    </location>
</feature>
<keyword evidence="6 17" id="KW-0813">Transport</keyword>
<feature type="transmembrane region" description="Helical" evidence="17">
    <location>
        <begin position="145"/>
        <end position="164"/>
    </location>
</feature>
<dbReference type="PANTHER" id="PTHR43507:SF20">
    <property type="entry name" value="NADH-UBIQUINONE OXIDOREDUCTASE CHAIN 4"/>
    <property type="match status" value="1"/>
</dbReference>
<feature type="transmembrane region" description="Helical" evidence="17">
    <location>
        <begin position="375"/>
        <end position="403"/>
    </location>
</feature>
<dbReference type="AlphaFoldDB" id="A0A0X9GP54"/>
<feature type="transmembrane region" description="Helical" evidence="17">
    <location>
        <begin position="59"/>
        <end position="77"/>
    </location>
</feature>
<evidence type="ECO:0000256" key="1">
    <source>
        <dbReference type="ARBA" id="ARBA00003257"/>
    </source>
</evidence>
<dbReference type="GO" id="GO:0003954">
    <property type="term" value="F:NADH dehydrogenase activity"/>
    <property type="evidence" value="ECO:0007669"/>
    <property type="project" value="TreeGrafter"/>
</dbReference>
<dbReference type="GO" id="GO:0042773">
    <property type="term" value="P:ATP synthesis coupled electron transport"/>
    <property type="evidence" value="ECO:0007669"/>
    <property type="project" value="InterPro"/>
</dbReference>
<dbReference type="PANTHER" id="PTHR43507">
    <property type="entry name" value="NADH-UBIQUINONE OXIDOREDUCTASE CHAIN 4"/>
    <property type="match status" value="1"/>
</dbReference>
<feature type="transmembrane region" description="Helical" evidence="17">
    <location>
        <begin position="112"/>
        <end position="133"/>
    </location>
</feature>
<keyword evidence="9" id="KW-1278">Translocase</keyword>
<evidence type="ECO:0000256" key="2">
    <source>
        <dbReference type="ARBA" id="ARBA00004225"/>
    </source>
</evidence>
<name>A0A0X9GP54_APOCI</name>
<evidence type="ECO:0000256" key="6">
    <source>
        <dbReference type="ARBA" id="ARBA00022448"/>
    </source>
</evidence>
<feature type="transmembrane region" description="Helical" evidence="17">
    <location>
        <begin position="424"/>
        <end position="441"/>
    </location>
</feature>
<feature type="transmembrane region" description="Helical" evidence="17">
    <location>
        <begin position="215"/>
        <end position="237"/>
    </location>
</feature>
<feature type="transmembrane region" description="Helical" evidence="17">
    <location>
        <begin position="170"/>
        <end position="195"/>
    </location>
</feature>
<dbReference type="GO" id="GO:0008137">
    <property type="term" value="F:NADH dehydrogenase (ubiquinone) activity"/>
    <property type="evidence" value="ECO:0007669"/>
    <property type="project" value="UniProtKB-UniRule"/>
</dbReference>
<dbReference type="InterPro" id="IPR001750">
    <property type="entry name" value="ND/Mrp_TM"/>
</dbReference>
<feature type="transmembrane region" description="Helical" evidence="17">
    <location>
        <begin position="334"/>
        <end position="355"/>
    </location>
</feature>
<accession>A0A0X9GP54</accession>
<dbReference type="GO" id="GO:0031966">
    <property type="term" value="C:mitochondrial membrane"/>
    <property type="evidence" value="ECO:0007669"/>
    <property type="project" value="UniProtKB-SubCell"/>
</dbReference>
<evidence type="ECO:0000256" key="15">
    <source>
        <dbReference type="ARBA" id="ARBA00023136"/>
    </source>
</evidence>
<evidence type="ECO:0000256" key="4">
    <source>
        <dbReference type="ARBA" id="ARBA00012944"/>
    </source>
</evidence>
<reference evidence="20" key="1">
    <citation type="submission" date="2015-05" db="EMBL/GenBank/DDBJ databases">
        <title>Evolutionary history of Apocheima cinerarius (Lepidoptera: Geometridae) based on molecular data and ecological niche modeling.</title>
        <authorList>
            <person name="Liu X.S."/>
        </authorList>
    </citation>
    <scope>NUCLEOTIDE SEQUENCE</scope>
    <source>
        <strain evidence="20">07065</strain>
    </source>
</reference>
<protein>
    <recommendedName>
        <fullName evidence="5 17">NADH-ubiquinone oxidoreductase chain 4</fullName>
        <ecNumber evidence="4 17">7.1.1.2</ecNumber>
    </recommendedName>
</protein>
<proteinExistence type="inferred from homology"/>
<dbReference type="Pfam" id="PF01059">
    <property type="entry name" value="Oxidored_q5_N"/>
    <property type="match status" value="1"/>
</dbReference>
<keyword evidence="11 17" id="KW-1133">Transmembrane helix</keyword>
<dbReference type="EC" id="7.1.1.2" evidence="4 17"/>
<organism evidence="20">
    <name type="scientific">Apocheima cinerarius</name>
    <name type="common">Moth</name>
    <dbReference type="NCBI Taxonomy" id="706528"/>
    <lineage>
        <taxon>Eukaryota</taxon>
        <taxon>Metazoa</taxon>
        <taxon>Ecdysozoa</taxon>
        <taxon>Arthropoda</taxon>
        <taxon>Hexapoda</taxon>
        <taxon>Insecta</taxon>
        <taxon>Pterygota</taxon>
        <taxon>Neoptera</taxon>
        <taxon>Endopterygota</taxon>
        <taxon>Lepidoptera</taxon>
        <taxon>Glossata</taxon>
        <taxon>Ditrysia</taxon>
        <taxon>Geometroidea</taxon>
        <taxon>Geometridae</taxon>
        <taxon>Ennominae</taxon>
        <taxon>Apocheima</taxon>
    </lineage>
</organism>
<comment type="similarity">
    <text evidence="3 17">Belongs to the complex I subunit 4 family.</text>
</comment>
<feature type="transmembrane region" description="Helical" evidence="17">
    <location>
        <begin position="476"/>
        <end position="497"/>
    </location>
</feature>
<comment type="function">
    <text evidence="1">Core subunit of the mitochondrial membrane respiratory chain NADH dehydrogenase (Complex I) that is believed to belong to the minimal assembly required for catalysis. Complex I functions in the transfer of electrons from NADH to the respiratory chain. The immediate electron acceptor for the enzyme is believed to be ubiquinone.</text>
</comment>
<evidence type="ECO:0000259" key="18">
    <source>
        <dbReference type="Pfam" id="PF00361"/>
    </source>
</evidence>
<evidence type="ECO:0000256" key="17">
    <source>
        <dbReference type="RuleBase" id="RU003297"/>
    </source>
</evidence>
<dbReference type="GO" id="GO:0015990">
    <property type="term" value="P:electron transport coupled proton transport"/>
    <property type="evidence" value="ECO:0007669"/>
    <property type="project" value="TreeGrafter"/>
</dbReference>
<evidence type="ECO:0000256" key="9">
    <source>
        <dbReference type="ARBA" id="ARBA00022967"/>
    </source>
</evidence>
<evidence type="ECO:0000256" key="10">
    <source>
        <dbReference type="ARBA" id="ARBA00022982"/>
    </source>
</evidence>
<keyword evidence="7 17" id="KW-0679">Respiratory chain</keyword>
<feature type="transmembrane region" description="Helical" evidence="17">
    <location>
        <begin position="249"/>
        <end position="268"/>
    </location>
</feature>
<evidence type="ECO:0000256" key="16">
    <source>
        <dbReference type="ARBA" id="ARBA00049551"/>
    </source>
</evidence>
<feature type="domain" description="NADH:ubiquinone oxidoreductase chain 4 N-terminal" evidence="19">
    <location>
        <begin position="3"/>
        <end position="105"/>
    </location>
</feature>
<evidence type="ECO:0000256" key="12">
    <source>
        <dbReference type="ARBA" id="ARBA00023027"/>
    </source>
</evidence>
<dbReference type="InterPro" id="IPR003918">
    <property type="entry name" value="NADH_UbQ_OxRdtase"/>
</dbReference>
<keyword evidence="10 17" id="KW-0249">Electron transport</keyword>
<sequence length="516" mass="61427">MMMMKFLMMMIFMIPLCFKKNMFWMVQMMLFLMMFLFMNLSLNINNYSNLSYMYSCDLMSFGLILLSIWICVLMIMASENLLKVNFYVNFFLFNIIILLLMLYLTFSVMNLFMFYLFFEGSLIPTLMLIIGWGYQPERIQAGMYLLFYTLFASLPLLLGIFFVFNQVDCIMIYFLKFFNMNFYLLYISMILAFLVKMPMYMTHLWLPKAHVEAPVSGSMILAGIMLKLGGYGLLRIMIFLQEINMKLNYVWVIVSLVGGFYISLKCFCQVDIKSLIAYSSVAHMSFVICGIMIMNYWGFLGSYLLMIGHGLCSSGMFCLANINYERVNSRSLMINKGMINFMPSMSLWWFLLLSSNMPAPPSLNLMGEIMLINSLITWCSLSMLMLMLVSFFSAGYSLYLYSYTQHGKYYHGMYSFYMGSSREYLLLLLHWLPLNFMLMKIDYSMIWFYLNNLIKMLICGIKNMKKIPFKLLMKMFFYLFYFFFFFIYIYNFKFFFYNMFYYKKYSFIFSVGNYFI</sequence>
<evidence type="ECO:0000259" key="19">
    <source>
        <dbReference type="Pfam" id="PF01059"/>
    </source>
</evidence>
<dbReference type="GO" id="GO:0048039">
    <property type="term" value="F:ubiquinone binding"/>
    <property type="evidence" value="ECO:0007669"/>
    <property type="project" value="TreeGrafter"/>
</dbReference>